<dbReference type="EMBL" id="MVHE01000011">
    <property type="protein sequence ID" value="ORA22118.1"/>
    <property type="molecule type" value="Genomic_DNA"/>
</dbReference>
<dbReference type="Proteomes" id="UP000192284">
    <property type="component" value="Unassembled WGS sequence"/>
</dbReference>
<accession>A0A1W9ZWT5</accession>
<proteinExistence type="predicted"/>
<gene>
    <name evidence="1" type="ORF">BST12_09930</name>
</gene>
<evidence type="ECO:0000313" key="1">
    <source>
        <dbReference type="EMBL" id="ORA22118.1"/>
    </source>
</evidence>
<comment type="caution">
    <text evidence="1">The sequence shown here is derived from an EMBL/GenBank/DDBJ whole genome shotgun (WGS) entry which is preliminary data.</text>
</comment>
<keyword evidence="2" id="KW-1185">Reference proteome</keyword>
<reference evidence="1 2" key="1">
    <citation type="submission" date="2017-02" db="EMBL/GenBank/DDBJ databases">
        <title>The new phylogeny of genus Mycobacterium.</title>
        <authorList>
            <person name="Tortoli E."/>
            <person name="Trovato A."/>
            <person name="Cirillo D.M."/>
        </authorList>
    </citation>
    <scope>NUCLEOTIDE SEQUENCE [LARGE SCALE GENOMIC DNA]</scope>
    <source>
        <strain evidence="1 2">DSM 45057</strain>
    </source>
</reference>
<evidence type="ECO:0000313" key="2">
    <source>
        <dbReference type="Proteomes" id="UP000192284"/>
    </source>
</evidence>
<protein>
    <recommendedName>
        <fullName evidence="3">ESX-1 secretion-associated protein</fullName>
    </recommendedName>
</protein>
<dbReference type="AlphaFoldDB" id="A0A1W9ZWT5"/>
<organism evidence="1 2">
    <name type="scientific">Mycobacterium angelicum</name>
    <dbReference type="NCBI Taxonomy" id="470074"/>
    <lineage>
        <taxon>Bacteria</taxon>
        <taxon>Bacillati</taxon>
        <taxon>Actinomycetota</taxon>
        <taxon>Actinomycetes</taxon>
        <taxon>Mycobacteriales</taxon>
        <taxon>Mycobacteriaceae</taxon>
        <taxon>Mycobacterium</taxon>
    </lineage>
</organism>
<dbReference type="OrthoDB" id="4743268at2"/>
<dbReference type="RefSeq" id="WP_083112937.1">
    <property type="nucleotide sequence ID" value="NZ_JACKTS010000049.1"/>
</dbReference>
<name>A0A1W9ZWT5_MYCAN</name>
<evidence type="ECO:0008006" key="3">
    <source>
        <dbReference type="Google" id="ProtNLM"/>
    </source>
</evidence>
<sequence>MSAVTAFPTLSQLVAWPTEHLSHAADHWKAVAGRCYGVANQVWRDALAVDWQGATADAMRTDTRSDMLTASAVADQLHEAAKVARSAASDLYAARSRVRYALEDARAAGFDVVEDLSLDAATVVRHWHSLVGVS</sequence>